<evidence type="ECO:0000256" key="2">
    <source>
        <dbReference type="PIRSR" id="PIRSR000097-2"/>
    </source>
</evidence>
<dbReference type="Proteomes" id="UP000746751">
    <property type="component" value="Unassembled WGS sequence"/>
</dbReference>
<feature type="domain" description="NADP-dependent oxidoreductase" evidence="4">
    <location>
        <begin position="23"/>
        <end position="294"/>
    </location>
</feature>
<dbReference type="InterPro" id="IPR036812">
    <property type="entry name" value="NAD(P)_OxRdtase_dom_sf"/>
</dbReference>
<organism evidence="5 6">
    <name type="scientific">Collinsella ihumii</name>
    <dbReference type="NCBI Taxonomy" id="1720204"/>
    <lineage>
        <taxon>Bacteria</taxon>
        <taxon>Bacillati</taxon>
        <taxon>Actinomycetota</taxon>
        <taxon>Coriobacteriia</taxon>
        <taxon>Coriobacteriales</taxon>
        <taxon>Coriobacteriaceae</taxon>
        <taxon>Collinsella</taxon>
    </lineage>
</organism>
<feature type="site" description="Lowers pKa of active site Tyr" evidence="3">
    <location>
        <position position="105"/>
    </location>
</feature>
<dbReference type="InterPro" id="IPR020471">
    <property type="entry name" value="AKR"/>
</dbReference>
<dbReference type="CDD" id="cd19138">
    <property type="entry name" value="AKR_YeaE"/>
    <property type="match status" value="1"/>
</dbReference>
<dbReference type="PIRSF" id="PIRSF000097">
    <property type="entry name" value="AKR"/>
    <property type="match status" value="1"/>
</dbReference>
<dbReference type="PANTHER" id="PTHR43638:SF3">
    <property type="entry name" value="ALDEHYDE REDUCTASE"/>
    <property type="match status" value="1"/>
</dbReference>
<comment type="caution">
    <text evidence="5">The sequence shown here is derived from an EMBL/GenBank/DDBJ whole genome shotgun (WGS) entry which is preliminary data.</text>
</comment>
<evidence type="ECO:0000313" key="5">
    <source>
        <dbReference type="EMBL" id="HJG30578.1"/>
    </source>
</evidence>
<dbReference type="PANTHER" id="PTHR43638">
    <property type="entry name" value="OXIDOREDUCTASE, ALDO/KETO REDUCTASE FAMILY PROTEIN"/>
    <property type="match status" value="1"/>
</dbReference>
<dbReference type="PRINTS" id="PR00069">
    <property type="entry name" value="ALDKETRDTASE"/>
</dbReference>
<accession>A0A921IRE8</accession>
<feature type="binding site" evidence="2">
    <location>
        <position position="138"/>
    </location>
    <ligand>
        <name>substrate</name>
    </ligand>
</feature>
<dbReference type="InterPro" id="IPR023210">
    <property type="entry name" value="NADP_OxRdtase_dom"/>
</dbReference>
<dbReference type="Gene3D" id="3.20.20.100">
    <property type="entry name" value="NADP-dependent oxidoreductase domain"/>
    <property type="match status" value="1"/>
</dbReference>
<evidence type="ECO:0000256" key="1">
    <source>
        <dbReference type="PIRSR" id="PIRSR000097-1"/>
    </source>
</evidence>
<proteinExistence type="predicted"/>
<dbReference type="GO" id="GO:0016491">
    <property type="term" value="F:oxidoreductase activity"/>
    <property type="evidence" value="ECO:0007669"/>
    <property type="project" value="InterPro"/>
</dbReference>
<evidence type="ECO:0000313" key="6">
    <source>
        <dbReference type="Proteomes" id="UP000746751"/>
    </source>
</evidence>
<evidence type="ECO:0000256" key="3">
    <source>
        <dbReference type="PIRSR" id="PIRSR000097-3"/>
    </source>
</evidence>
<protein>
    <submittedName>
        <fullName evidence="5">Aldo/keto reductase</fullName>
    </submittedName>
</protein>
<dbReference type="EMBL" id="DYVF01000029">
    <property type="protein sequence ID" value="HJG30578.1"/>
    <property type="molecule type" value="Genomic_DNA"/>
</dbReference>
<dbReference type="SUPFAM" id="SSF51430">
    <property type="entry name" value="NAD(P)-linked oxidoreductase"/>
    <property type="match status" value="1"/>
</dbReference>
<evidence type="ECO:0000259" key="4">
    <source>
        <dbReference type="Pfam" id="PF00248"/>
    </source>
</evidence>
<gene>
    <name evidence="5" type="ORF">K8U80_04180</name>
</gene>
<dbReference type="AlphaFoldDB" id="A0A921IRE8"/>
<reference evidence="5" key="2">
    <citation type="submission" date="2021-09" db="EMBL/GenBank/DDBJ databases">
        <authorList>
            <person name="Gilroy R."/>
        </authorList>
    </citation>
    <scope>NUCLEOTIDE SEQUENCE</scope>
    <source>
        <strain evidence="5">ChiGjej2B2-7701</strain>
    </source>
</reference>
<reference evidence="5" key="1">
    <citation type="journal article" date="2021" name="PeerJ">
        <title>Extensive microbial diversity within the chicken gut microbiome revealed by metagenomics and culture.</title>
        <authorList>
            <person name="Gilroy R."/>
            <person name="Ravi A."/>
            <person name="Getino M."/>
            <person name="Pursley I."/>
            <person name="Horton D.L."/>
            <person name="Alikhan N.F."/>
            <person name="Baker D."/>
            <person name="Gharbi K."/>
            <person name="Hall N."/>
            <person name="Watson M."/>
            <person name="Adriaenssens E.M."/>
            <person name="Foster-Nyarko E."/>
            <person name="Jarju S."/>
            <person name="Secka A."/>
            <person name="Antonio M."/>
            <person name="Oren A."/>
            <person name="Chaudhuri R.R."/>
            <person name="La Ragione R."/>
            <person name="Hildebrand F."/>
            <person name="Pallen M.J."/>
        </authorList>
    </citation>
    <scope>NUCLEOTIDE SEQUENCE</scope>
    <source>
        <strain evidence="5">ChiGjej2B2-7701</strain>
    </source>
</reference>
<dbReference type="Pfam" id="PF00248">
    <property type="entry name" value="Aldo_ket_red"/>
    <property type="match status" value="1"/>
</dbReference>
<feature type="active site" description="Proton donor" evidence="1">
    <location>
        <position position="61"/>
    </location>
</feature>
<sequence length="309" mass="33967">MSDFVTTQRHVVTLANGDRVPALGQGTWYLGDSRSTHDREAQALRAGVASGMTLIDTAEMYGNGRSERLVGDALDGTAAEGGQLREADGTRAKTLDRDELFIVSKVLPSNAGEPDIFDSCDETLENLGVDYLDLYLLHWRGMVPLAETVACMEELIAEGKIRAWGVSNFDTDDMEDLWRVPGGQNCQVNQVLYHPGSRGIEFDLLPWMRDHGVALMAYCPLAQAGTLRGRLFRSPELAEVARRHNVTVPQVILAWDIRGGDTIAIPRSSRPEHTLENAAADAIELTEDDLALISRAFPAPSYKMPLDME</sequence>
<name>A0A921IRE8_9ACTN</name>